<dbReference type="PROSITE" id="PS51257">
    <property type="entry name" value="PROKAR_LIPOPROTEIN"/>
    <property type="match status" value="1"/>
</dbReference>
<name>A0A1N6FXY7_9FLAO</name>
<dbReference type="Proteomes" id="UP000184782">
    <property type="component" value="Unassembled WGS sequence"/>
</dbReference>
<evidence type="ECO:0000313" key="2">
    <source>
        <dbReference type="Proteomes" id="UP000184782"/>
    </source>
</evidence>
<dbReference type="AlphaFoldDB" id="A0A1N6FXY7"/>
<evidence type="ECO:0008006" key="3">
    <source>
        <dbReference type="Google" id="ProtNLM"/>
    </source>
</evidence>
<gene>
    <name evidence="1" type="ORF">SAMN05421769_1695</name>
</gene>
<protein>
    <recommendedName>
        <fullName evidence="3">DUF5050 domain-containing protein</fullName>
    </recommendedName>
</protein>
<reference evidence="2" key="1">
    <citation type="submission" date="2016-12" db="EMBL/GenBank/DDBJ databases">
        <authorList>
            <person name="Varghese N."/>
            <person name="Submissions S."/>
        </authorList>
    </citation>
    <scope>NUCLEOTIDE SEQUENCE [LARGE SCALE GENOMIC DNA]</scope>
    <source>
        <strain evidence="2">DSM 16779</strain>
    </source>
</reference>
<dbReference type="STRING" id="59733.SAMN05421769_1695"/>
<accession>A0A1N6FXY7</accession>
<dbReference type="EMBL" id="FSRQ01000001">
    <property type="protein sequence ID" value="SIO00061.1"/>
    <property type="molecule type" value="Genomic_DNA"/>
</dbReference>
<proteinExistence type="predicted"/>
<keyword evidence="2" id="KW-1185">Reference proteome</keyword>
<evidence type="ECO:0000313" key="1">
    <source>
        <dbReference type="EMBL" id="SIO00061.1"/>
    </source>
</evidence>
<sequence>MTMRNLILPFILLLTFVFSCRENDIDEELEKKTASYDVYVGGTENLQVSYWKNNQKTILQGGNNLNGIQIDVDNNDIYVLAVNIDFISNIPAWYFWKNGNKYDVAQYLNVLPNTTLQMDNLRLIPKMIVNSGDIYFAGTVKIINPTSGLSTYQLCYWKNGVKTIISSQNEEMIGGFEIYNNDIYITTRKNYDPTTFSWDLVHYKNGVQLTSTNTTHQIPKGYYKTSSGIFLLEENIQNNIQSYKNVHTNTVINLPTNITQGPINSIYWNENEHFYIGSDFYYKNNTLVQINDPNGFNRIGHLLTKDQNIYMTRIKDSAVKFYINNVETMMITDISKGCFNSICVVQN</sequence>
<organism evidence="1 2">
    <name type="scientific">Chryseobacterium scophthalmum</name>
    <dbReference type="NCBI Taxonomy" id="59733"/>
    <lineage>
        <taxon>Bacteria</taxon>
        <taxon>Pseudomonadati</taxon>
        <taxon>Bacteroidota</taxon>
        <taxon>Flavobacteriia</taxon>
        <taxon>Flavobacteriales</taxon>
        <taxon>Weeksellaceae</taxon>
        <taxon>Chryseobacterium group</taxon>
        <taxon>Chryseobacterium</taxon>
    </lineage>
</organism>